<dbReference type="PANTHER" id="PTHR43245:SF58">
    <property type="entry name" value="BLL5923 PROTEIN"/>
    <property type="match status" value="1"/>
</dbReference>
<evidence type="ECO:0000259" key="1">
    <source>
        <dbReference type="Pfam" id="PF01370"/>
    </source>
</evidence>
<gene>
    <name evidence="2" type="ORF">M1B78_08445</name>
</gene>
<dbReference type="InterPro" id="IPR050177">
    <property type="entry name" value="Lipid_A_modif_metabolic_enz"/>
</dbReference>
<reference evidence="2" key="1">
    <citation type="journal article" date="2022" name="Arch. Microbiol.">
        <title>Bacteroides muris sp. nov. isolated from the cecum of wild-derived house mice.</title>
        <authorList>
            <person name="Fokt H."/>
            <person name="Unni R."/>
            <person name="Repnik U."/>
            <person name="Schmitz R.A."/>
            <person name="Bramkamp M."/>
            <person name="Baines J.F."/>
            <person name="Unterweger D."/>
        </authorList>
    </citation>
    <scope>NUCLEOTIDE SEQUENCE</scope>
    <source>
        <strain evidence="2">KH569_7</strain>
    </source>
</reference>
<organism evidence="2 3">
    <name type="scientific">Bacteroides muris</name>
    <name type="common">ex Fokt et al. 2023</name>
    <dbReference type="NCBI Taxonomy" id="2937417"/>
    <lineage>
        <taxon>Bacteria</taxon>
        <taxon>Pseudomonadati</taxon>
        <taxon>Bacteroidota</taxon>
        <taxon>Bacteroidia</taxon>
        <taxon>Bacteroidales</taxon>
        <taxon>Bacteroidaceae</taxon>
        <taxon>Bacteroides</taxon>
    </lineage>
</organism>
<proteinExistence type="predicted"/>
<dbReference type="SUPFAM" id="SSF51735">
    <property type="entry name" value="NAD(P)-binding Rossmann-fold domains"/>
    <property type="match status" value="1"/>
</dbReference>
<dbReference type="EMBL" id="JAMZEE010000016">
    <property type="protein sequence ID" value="MCR6508191.1"/>
    <property type="molecule type" value="Genomic_DNA"/>
</dbReference>
<dbReference type="InterPro" id="IPR001509">
    <property type="entry name" value="Epimerase_deHydtase"/>
</dbReference>
<dbReference type="PANTHER" id="PTHR43245">
    <property type="entry name" value="BIFUNCTIONAL POLYMYXIN RESISTANCE PROTEIN ARNA"/>
    <property type="match status" value="1"/>
</dbReference>
<dbReference type="AlphaFoldDB" id="A0A9X2NXL0"/>
<name>A0A9X2NXL0_9BACE</name>
<protein>
    <submittedName>
        <fullName evidence="2">NAD-dependent epimerase/dehydratase family protein</fullName>
    </submittedName>
</protein>
<accession>A0A9X2NXL0</accession>
<dbReference type="Pfam" id="PF01370">
    <property type="entry name" value="Epimerase"/>
    <property type="match status" value="1"/>
</dbReference>
<sequence length="340" mass="38018">MNILITGIHGFVGSNLVVALKERHTLYGLDIVAPEKEGVMKTFSWEDIEPFSFPMRNLPKFDAIIHLAGKAHDTKNRSAAQVYFDINTGLTQKIFDFFLESSAKKFVFFSSVKAAADSVVGDMLTEDVVPAPVGPYGESKIAAEDYIKERFILPTTSPLGYSSFSKEEYPRGSDKRVYILRPCMIHGPGNKGNLNLLYNVVRKGIPWPLGAFDNRRSFTSIDNLCYVVEGLLTKEVASGIYHMGDDEALSTNELIALMCRALGRKPHIWKMNRGVMEFCARVGTLLHLPLNEERLRKLTENYVVSNAKIKGALGIDRMPVRAEEGIVRTIKSFSHIKVNN</sequence>
<reference evidence="2" key="2">
    <citation type="submission" date="2022-04" db="EMBL/GenBank/DDBJ databases">
        <authorList>
            <person name="Fokt H."/>
            <person name="Baines J."/>
        </authorList>
    </citation>
    <scope>NUCLEOTIDE SEQUENCE</scope>
    <source>
        <strain evidence="2">KH569_7</strain>
    </source>
</reference>
<dbReference type="RefSeq" id="WP_257940418.1">
    <property type="nucleotide sequence ID" value="NZ_JAMZEE010000016.1"/>
</dbReference>
<comment type="caution">
    <text evidence="2">The sequence shown here is derived from an EMBL/GenBank/DDBJ whole genome shotgun (WGS) entry which is preliminary data.</text>
</comment>
<dbReference type="Gene3D" id="3.40.50.720">
    <property type="entry name" value="NAD(P)-binding Rossmann-like Domain"/>
    <property type="match status" value="1"/>
</dbReference>
<evidence type="ECO:0000313" key="2">
    <source>
        <dbReference type="EMBL" id="MCR6508191.1"/>
    </source>
</evidence>
<dbReference type="InterPro" id="IPR036291">
    <property type="entry name" value="NAD(P)-bd_dom_sf"/>
</dbReference>
<feature type="domain" description="NAD-dependent epimerase/dehydratase" evidence="1">
    <location>
        <begin position="3"/>
        <end position="148"/>
    </location>
</feature>
<dbReference type="Proteomes" id="UP001143810">
    <property type="component" value="Unassembled WGS sequence"/>
</dbReference>
<evidence type="ECO:0000313" key="3">
    <source>
        <dbReference type="Proteomes" id="UP001143810"/>
    </source>
</evidence>